<feature type="compositionally biased region" description="Basic residues" evidence="1">
    <location>
        <begin position="143"/>
        <end position="152"/>
    </location>
</feature>
<dbReference type="Proteomes" id="UP000285744">
    <property type="component" value="Unassembled WGS sequence"/>
</dbReference>
<comment type="caution">
    <text evidence="2">The sequence shown here is derived from an EMBL/GenBank/DDBJ whole genome shotgun (WGS) entry which is preliminary data.</text>
</comment>
<gene>
    <name evidence="2" type="ORF">D7I43_08745</name>
</gene>
<dbReference type="AlphaFoldDB" id="A0A420F4C5"/>
<accession>A0A420F4C5</accession>
<reference evidence="2 3" key="1">
    <citation type="journal article" date="2018" name="Int. J. Syst. Evol. Microbiol.">
        <title>Micromonospora globbae sp. nov., an endophytic actinomycete isolated from roots of Globba winitii C. H. Wright.</title>
        <authorList>
            <person name="Kuncharoen N."/>
            <person name="Pittayakhajonwut P."/>
            <person name="Tanasupawat S."/>
        </authorList>
    </citation>
    <scope>NUCLEOTIDE SEQUENCE [LARGE SCALE GENOMIC DNA]</scope>
    <source>
        <strain evidence="2 3">WPS1-2</strain>
    </source>
</reference>
<name>A0A420F4C5_9ACTN</name>
<proteinExistence type="predicted"/>
<dbReference type="EMBL" id="RAQQ01000005">
    <property type="protein sequence ID" value="RKF27772.1"/>
    <property type="molecule type" value="Genomic_DNA"/>
</dbReference>
<organism evidence="2 3">
    <name type="scientific">Micromonospora globbae</name>
    <dbReference type="NCBI Taxonomy" id="1894969"/>
    <lineage>
        <taxon>Bacteria</taxon>
        <taxon>Bacillati</taxon>
        <taxon>Actinomycetota</taxon>
        <taxon>Actinomycetes</taxon>
        <taxon>Micromonosporales</taxon>
        <taxon>Micromonosporaceae</taxon>
        <taxon>Micromonospora</taxon>
    </lineage>
</organism>
<feature type="compositionally biased region" description="Low complexity" evidence="1">
    <location>
        <begin position="166"/>
        <end position="178"/>
    </location>
</feature>
<evidence type="ECO:0000313" key="3">
    <source>
        <dbReference type="Proteomes" id="UP000285744"/>
    </source>
</evidence>
<evidence type="ECO:0000313" key="2">
    <source>
        <dbReference type="EMBL" id="RKF27772.1"/>
    </source>
</evidence>
<sequence>MTTIEQLERDVWPDPGPDATSLVRRCTELRRKPLAEFTVDGVEVARMMVSYAASGARRRCRCHLRTRYGPATADGVGQVGPMLLAWQQSTGSSTWIRERGILPGRTRVRVNACRRDNVRRCTSSAPSLSVRRLAVPVLPHSRNAAHNRHNRPGSRSTRWPAPPAGAPDAAGTPRSTPS</sequence>
<protein>
    <submittedName>
        <fullName evidence="2">Uncharacterized protein</fullName>
    </submittedName>
</protein>
<feature type="region of interest" description="Disordered" evidence="1">
    <location>
        <begin position="136"/>
        <end position="178"/>
    </location>
</feature>
<evidence type="ECO:0000256" key="1">
    <source>
        <dbReference type="SAM" id="MobiDB-lite"/>
    </source>
</evidence>